<dbReference type="InterPro" id="IPR052643">
    <property type="entry name" value="ERP44"/>
</dbReference>
<dbReference type="PROSITE" id="PS51352">
    <property type="entry name" value="THIOREDOXIN_2"/>
    <property type="match status" value="1"/>
</dbReference>
<name>M7B7K6_CHEMY</name>
<organism evidence="2 3">
    <name type="scientific">Chelonia mydas</name>
    <name type="common">Green sea-turtle</name>
    <name type="synonym">Chelonia agassizi</name>
    <dbReference type="NCBI Taxonomy" id="8469"/>
    <lineage>
        <taxon>Eukaryota</taxon>
        <taxon>Metazoa</taxon>
        <taxon>Chordata</taxon>
        <taxon>Craniata</taxon>
        <taxon>Vertebrata</taxon>
        <taxon>Euteleostomi</taxon>
        <taxon>Archelosauria</taxon>
        <taxon>Testudinata</taxon>
        <taxon>Testudines</taxon>
        <taxon>Cryptodira</taxon>
        <taxon>Durocryptodira</taxon>
        <taxon>Americhelydia</taxon>
        <taxon>Chelonioidea</taxon>
        <taxon>Cheloniidae</taxon>
        <taxon>Chelonia</taxon>
    </lineage>
</organism>
<dbReference type="PANTHER" id="PTHR46295:SF1">
    <property type="entry name" value="ENDOPLASMIC RETICULUM RESIDENT PROTEIN 44"/>
    <property type="match status" value="1"/>
</dbReference>
<dbReference type="Pfam" id="PF00085">
    <property type="entry name" value="Thioredoxin"/>
    <property type="match status" value="1"/>
</dbReference>
<feature type="domain" description="Thioredoxin" evidence="1">
    <location>
        <begin position="1"/>
        <end position="142"/>
    </location>
</feature>
<keyword evidence="3" id="KW-1185">Reference proteome</keyword>
<dbReference type="GO" id="GO:0005793">
    <property type="term" value="C:endoplasmic reticulum-Golgi intermediate compartment"/>
    <property type="evidence" value="ECO:0007669"/>
    <property type="project" value="TreeGrafter"/>
</dbReference>
<gene>
    <name evidence="2" type="ORF">UY3_08938</name>
</gene>
<evidence type="ECO:0000313" key="3">
    <source>
        <dbReference type="Proteomes" id="UP000031443"/>
    </source>
</evidence>
<dbReference type="InterPro" id="IPR013766">
    <property type="entry name" value="Thioredoxin_domain"/>
</dbReference>
<reference evidence="3" key="1">
    <citation type="journal article" date="2013" name="Nat. Genet.">
        <title>The draft genomes of soft-shell turtle and green sea turtle yield insights into the development and evolution of the turtle-specific body plan.</title>
        <authorList>
            <person name="Wang Z."/>
            <person name="Pascual-Anaya J."/>
            <person name="Zadissa A."/>
            <person name="Li W."/>
            <person name="Niimura Y."/>
            <person name="Huang Z."/>
            <person name="Li C."/>
            <person name="White S."/>
            <person name="Xiong Z."/>
            <person name="Fang D."/>
            <person name="Wang B."/>
            <person name="Ming Y."/>
            <person name="Chen Y."/>
            <person name="Zheng Y."/>
            <person name="Kuraku S."/>
            <person name="Pignatelli M."/>
            <person name="Herrero J."/>
            <person name="Beal K."/>
            <person name="Nozawa M."/>
            <person name="Li Q."/>
            <person name="Wang J."/>
            <person name="Zhang H."/>
            <person name="Yu L."/>
            <person name="Shigenobu S."/>
            <person name="Wang J."/>
            <person name="Liu J."/>
            <person name="Flicek P."/>
            <person name="Searle S."/>
            <person name="Wang J."/>
            <person name="Kuratani S."/>
            <person name="Yin Y."/>
            <person name="Aken B."/>
            <person name="Zhang G."/>
            <person name="Irie N."/>
        </authorList>
    </citation>
    <scope>NUCLEOTIDE SEQUENCE [LARGE SCALE GENOMIC DNA]</scope>
</reference>
<dbReference type="GO" id="GO:0003756">
    <property type="term" value="F:protein disulfide isomerase activity"/>
    <property type="evidence" value="ECO:0007669"/>
    <property type="project" value="TreeGrafter"/>
</dbReference>
<sequence>MVPFSATPREVPAPQGPEVTQVCGDTQEDLDENNQQHLTSSSSRDKAVADNADVALVNFYADWCRFSQMLHPIFEEASNVIKEEYPDKNQVVFARVDCDQHLRACTVKSSSSLGTSAESSTDYISTGLHTNNILGDIRPALSLSTSAESSTDYISTGLHTDNILGDIRPALPLNPRLSTGSRVCWGHSFYCIILHCAFGTFWLCHRAARLVGTTDRTAQASDCGVEADTRPGMKGSLEVGASFGNVIVLVADHIVKFGTTLSLSADAEAWGISTE</sequence>
<proteinExistence type="predicted"/>
<dbReference type="AlphaFoldDB" id="M7B7K6"/>
<dbReference type="GO" id="GO:0006457">
    <property type="term" value="P:protein folding"/>
    <property type="evidence" value="ECO:0007669"/>
    <property type="project" value="TreeGrafter"/>
</dbReference>
<protein>
    <submittedName>
        <fullName evidence="2">Endoplasmic reticulum resident protein 44</fullName>
    </submittedName>
</protein>
<evidence type="ECO:0000259" key="1">
    <source>
        <dbReference type="PROSITE" id="PS51352"/>
    </source>
</evidence>
<dbReference type="Gene3D" id="3.40.30.10">
    <property type="entry name" value="Glutaredoxin"/>
    <property type="match status" value="1"/>
</dbReference>
<dbReference type="STRING" id="8469.M7B7K6"/>
<dbReference type="SUPFAM" id="SSF52833">
    <property type="entry name" value="Thioredoxin-like"/>
    <property type="match status" value="1"/>
</dbReference>
<dbReference type="PANTHER" id="PTHR46295">
    <property type="entry name" value="ENDOPLASMIC RETICULUM RESIDENT PROTEIN 44"/>
    <property type="match status" value="1"/>
</dbReference>
<dbReference type="EMBL" id="KB534909">
    <property type="protein sequence ID" value="EMP33926.1"/>
    <property type="molecule type" value="Genomic_DNA"/>
</dbReference>
<dbReference type="GO" id="GO:0005789">
    <property type="term" value="C:endoplasmic reticulum membrane"/>
    <property type="evidence" value="ECO:0007669"/>
    <property type="project" value="TreeGrafter"/>
</dbReference>
<dbReference type="InterPro" id="IPR036249">
    <property type="entry name" value="Thioredoxin-like_sf"/>
</dbReference>
<accession>M7B7K6</accession>
<dbReference type="Proteomes" id="UP000031443">
    <property type="component" value="Unassembled WGS sequence"/>
</dbReference>
<evidence type="ECO:0000313" key="2">
    <source>
        <dbReference type="EMBL" id="EMP33926.1"/>
    </source>
</evidence>